<dbReference type="Gene3D" id="2.60.40.10">
    <property type="entry name" value="Immunoglobulins"/>
    <property type="match status" value="1"/>
</dbReference>
<evidence type="ECO:0000256" key="7">
    <source>
        <dbReference type="SAM" id="SignalP"/>
    </source>
</evidence>
<dbReference type="InterPro" id="IPR026891">
    <property type="entry name" value="Fn3-like"/>
</dbReference>
<evidence type="ECO:0000259" key="8">
    <source>
        <dbReference type="SMART" id="SM01217"/>
    </source>
</evidence>
<dbReference type="Gene3D" id="3.40.50.1700">
    <property type="entry name" value="Glycoside hydrolase family 3 C-terminal domain"/>
    <property type="match status" value="1"/>
</dbReference>
<evidence type="ECO:0000256" key="5">
    <source>
        <dbReference type="ARBA" id="ARBA00022801"/>
    </source>
</evidence>
<dbReference type="AlphaFoldDB" id="A0A5C8KF53"/>
<proteinExistence type="inferred from homology"/>
<evidence type="ECO:0000256" key="3">
    <source>
        <dbReference type="ARBA" id="ARBA00012744"/>
    </source>
</evidence>
<feature type="domain" description="Fibronectin type III-like" evidence="8">
    <location>
        <begin position="698"/>
        <end position="763"/>
    </location>
</feature>
<dbReference type="PANTHER" id="PTHR30620:SF16">
    <property type="entry name" value="LYSOSOMAL BETA GLUCOSIDASE"/>
    <property type="match status" value="1"/>
</dbReference>
<dbReference type="InterPro" id="IPR017853">
    <property type="entry name" value="GH"/>
</dbReference>
<sequence>MKKYTILAFSLAIALHSCGVTQPSATQHTEAATVAAEPASAPAKATDKEIEDLLAQMSIEEKVGQMTQVTIDLILKDGTTTTIDEGKLKKAILDKNVGSILNVREHAYTVEQWHQILTAIQNVATKESRLKVPVLYGIDAIHGANYIAGSTLFPHNIGMAATRNPELVSQAAKITAIETRASGIPWNFDPVLDVGRQPLWPRFEETFGEDVHMVKTMGAAAIKGYEQDGPGQDHTVASCMKHFLGYSVPGSGKDRTPSYIPEQMLREIFLPPFKAAVEAGVSTVMINSGEVNGTPVHGSKYYLTDILRGELGFEGVAVSDWEDVIRLHTRHRVADTPKEAVRMAVEAGLDMSMVPTDYSFYDLLVELVKEGTVSEERINTSVRRILVLKKKVGLFQNAFPMPELKAQLHKPEYDQVSYQAALESITLLKNEKQVLPLSKNTKVLVAGPGANSLPALHGSWSYIWQGTDASKYPDKAKTVVAALAAKAGKGNVISSAVADYKAAANYNVAQLKKDTRQAQAIVLVLGENAYAESPGVIDDLTLDADQLALARAAKETGKAVILVLLEGRPRIVSSIEPQVDAVVLAYRPSTFGAPAIADVLYGDYNPSGVLPFTYPRYTGDILLYDHKGTERIREDVPNTYGDAGFNPQWAFGTGLSYTTFSLSDLRTDKTSFGAADKLQVSVKVRNTGNRAGKKAIDLFSHDQYASITPSVRRLRAFSKVELQPGEEREVRFTIGASDLAFVNEQGQWVTEPGAFDLLIGDLKVTVNYQEQGKASLK</sequence>
<dbReference type="InterPro" id="IPR002772">
    <property type="entry name" value="Glyco_hydro_3_C"/>
</dbReference>
<dbReference type="InterPro" id="IPR036962">
    <property type="entry name" value="Glyco_hydro_3_N_sf"/>
</dbReference>
<keyword evidence="10" id="KW-1185">Reference proteome</keyword>
<dbReference type="Pfam" id="PF01915">
    <property type="entry name" value="Glyco_hydro_3_C"/>
    <property type="match status" value="1"/>
</dbReference>
<dbReference type="Pfam" id="PF14310">
    <property type="entry name" value="Fn3-like"/>
    <property type="match status" value="1"/>
</dbReference>
<comment type="similarity">
    <text evidence="2">Belongs to the glycosyl hydrolase 3 family.</text>
</comment>
<keyword evidence="6" id="KW-0326">Glycosidase</keyword>
<dbReference type="PANTHER" id="PTHR30620">
    <property type="entry name" value="PERIPLASMIC BETA-GLUCOSIDASE-RELATED"/>
    <property type="match status" value="1"/>
</dbReference>
<dbReference type="GO" id="GO:0008422">
    <property type="term" value="F:beta-glucosidase activity"/>
    <property type="evidence" value="ECO:0007669"/>
    <property type="project" value="UniProtKB-EC"/>
</dbReference>
<comment type="caution">
    <text evidence="9">The sequence shown here is derived from an EMBL/GenBank/DDBJ whole genome shotgun (WGS) entry which is preliminary data.</text>
</comment>
<dbReference type="InterPro" id="IPR051915">
    <property type="entry name" value="Cellulose_Degrad_GH3"/>
</dbReference>
<name>A0A5C8KF53_9BACT</name>
<dbReference type="Gene3D" id="3.20.20.300">
    <property type="entry name" value="Glycoside hydrolase, family 3, N-terminal domain"/>
    <property type="match status" value="1"/>
</dbReference>
<feature type="signal peptide" evidence="7">
    <location>
        <begin position="1"/>
        <end position="19"/>
    </location>
</feature>
<dbReference type="SMART" id="SM01217">
    <property type="entry name" value="Fn3_like"/>
    <property type="match status" value="1"/>
</dbReference>
<comment type="catalytic activity">
    <reaction evidence="1">
        <text>Hydrolysis of terminal, non-reducing beta-D-glucosyl residues with release of beta-D-glucose.</text>
        <dbReference type="EC" id="3.2.1.21"/>
    </reaction>
</comment>
<gene>
    <name evidence="9" type="ORF">FVR03_00830</name>
</gene>
<evidence type="ECO:0000256" key="6">
    <source>
        <dbReference type="ARBA" id="ARBA00023295"/>
    </source>
</evidence>
<dbReference type="GO" id="GO:0009251">
    <property type="term" value="P:glucan catabolic process"/>
    <property type="evidence" value="ECO:0007669"/>
    <property type="project" value="TreeGrafter"/>
</dbReference>
<dbReference type="InterPro" id="IPR001764">
    <property type="entry name" value="Glyco_hydro_3_N"/>
</dbReference>
<dbReference type="FunFam" id="3.20.20.300:FF:000007">
    <property type="entry name" value="Lysosomal beta glucosidase"/>
    <property type="match status" value="1"/>
</dbReference>
<protein>
    <recommendedName>
        <fullName evidence="3">beta-glucosidase</fullName>
        <ecNumber evidence="3">3.2.1.21</ecNumber>
    </recommendedName>
</protein>
<keyword evidence="5" id="KW-0378">Hydrolase</keyword>
<dbReference type="OrthoDB" id="9805821at2"/>
<dbReference type="Pfam" id="PF00933">
    <property type="entry name" value="Glyco_hydro_3"/>
    <property type="match status" value="1"/>
</dbReference>
<dbReference type="InterPro" id="IPR036881">
    <property type="entry name" value="Glyco_hydro_3_C_sf"/>
</dbReference>
<evidence type="ECO:0000256" key="2">
    <source>
        <dbReference type="ARBA" id="ARBA00005336"/>
    </source>
</evidence>
<keyword evidence="4 7" id="KW-0732">Signal</keyword>
<evidence type="ECO:0000313" key="9">
    <source>
        <dbReference type="EMBL" id="TXK52633.1"/>
    </source>
</evidence>
<dbReference type="SUPFAM" id="SSF52279">
    <property type="entry name" value="Beta-D-glucan exohydrolase, C-terminal domain"/>
    <property type="match status" value="1"/>
</dbReference>
<organism evidence="9 10">
    <name type="scientific">Pontibacter qinzhouensis</name>
    <dbReference type="NCBI Taxonomy" id="2603253"/>
    <lineage>
        <taxon>Bacteria</taxon>
        <taxon>Pseudomonadati</taxon>
        <taxon>Bacteroidota</taxon>
        <taxon>Cytophagia</taxon>
        <taxon>Cytophagales</taxon>
        <taxon>Hymenobacteraceae</taxon>
        <taxon>Pontibacter</taxon>
    </lineage>
</organism>
<dbReference type="RefSeq" id="WP_147919859.1">
    <property type="nucleotide sequence ID" value="NZ_VRTY01000002.1"/>
</dbReference>
<reference evidence="9 10" key="1">
    <citation type="submission" date="2019-08" db="EMBL/GenBank/DDBJ databases">
        <authorList>
            <person name="Shi S."/>
        </authorList>
    </citation>
    <scope>NUCLEOTIDE SEQUENCE [LARGE SCALE GENOMIC DNA]</scope>
    <source>
        <strain evidence="9 10">GY10130</strain>
    </source>
</reference>
<feature type="chain" id="PRO_5022813444" description="beta-glucosidase" evidence="7">
    <location>
        <begin position="20"/>
        <end position="777"/>
    </location>
</feature>
<evidence type="ECO:0000256" key="4">
    <source>
        <dbReference type="ARBA" id="ARBA00022729"/>
    </source>
</evidence>
<dbReference type="EC" id="3.2.1.21" evidence="3"/>
<dbReference type="InterPro" id="IPR013783">
    <property type="entry name" value="Ig-like_fold"/>
</dbReference>
<dbReference type="PRINTS" id="PR00133">
    <property type="entry name" value="GLHYDRLASE3"/>
</dbReference>
<accession>A0A5C8KF53</accession>
<dbReference type="EMBL" id="VRTY01000002">
    <property type="protein sequence ID" value="TXK52633.1"/>
    <property type="molecule type" value="Genomic_DNA"/>
</dbReference>
<dbReference type="FunFam" id="2.60.40.10:FF:000495">
    <property type="entry name" value="Periplasmic beta-glucosidase"/>
    <property type="match status" value="1"/>
</dbReference>
<evidence type="ECO:0000313" key="10">
    <source>
        <dbReference type="Proteomes" id="UP000321926"/>
    </source>
</evidence>
<dbReference type="SUPFAM" id="SSF51445">
    <property type="entry name" value="(Trans)glycosidases"/>
    <property type="match status" value="1"/>
</dbReference>
<dbReference type="Proteomes" id="UP000321926">
    <property type="component" value="Unassembled WGS sequence"/>
</dbReference>
<evidence type="ECO:0000256" key="1">
    <source>
        <dbReference type="ARBA" id="ARBA00000448"/>
    </source>
</evidence>